<evidence type="ECO:0000313" key="1">
    <source>
        <dbReference type="EMBL" id="GES73470.1"/>
    </source>
</evidence>
<gene>
    <name evidence="1" type="ORF">RCL2_000100600</name>
</gene>
<proteinExistence type="predicted"/>
<sequence length="270" mass="30732">MPLKNDDTRTHGTPYQVHKINLNNDNRRSRRKPPKYCPDCKETDDCIKHFSNKVNRIEEVVNDFHKKCSKSKIEKCSIFNVKFTLNNVPCELKYDLSEFSLDNLQKLAISTTQNCNNFSKNPSLFNPEISPAPISSTPITQGSTSAFAMSISTGAPTDAHTNKLANRWKTSDIRMFIAQVGKHQQVLLQIKESGEKEFFKNVDEILKDVPSVTALITIDSIDGIKRKVLKSTEDDDEKVSSSKEQTEYIIEIMKDQYIGSSEVQQKQHEE</sequence>
<dbReference type="OrthoDB" id="2383906at2759"/>
<dbReference type="Proteomes" id="UP000615446">
    <property type="component" value="Unassembled WGS sequence"/>
</dbReference>
<dbReference type="AlphaFoldDB" id="A0A8H3KSX8"/>
<protein>
    <submittedName>
        <fullName evidence="1">Uncharacterized protein</fullName>
    </submittedName>
</protein>
<organism evidence="1 2">
    <name type="scientific">Rhizophagus clarus</name>
    <dbReference type="NCBI Taxonomy" id="94130"/>
    <lineage>
        <taxon>Eukaryota</taxon>
        <taxon>Fungi</taxon>
        <taxon>Fungi incertae sedis</taxon>
        <taxon>Mucoromycota</taxon>
        <taxon>Glomeromycotina</taxon>
        <taxon>Glomeromycetes</taxon>
        <taxon>Glomerales</taxon>
        <taxon>Glomeraceae</taxon>
        <taxon>Rhizophagus</taxon>
    </lineage>
</organism>
<accession>A0A8H3KSX8</accession>
<reference evidence="1" key="1">
    <citation type="submission" date="2019-10" db="EMBL/GenBank/DDBJ databases">
        <title>Conservation and host-specific expression of non-tandemly repeated heterogenous ribosome RNA gene in arbuscular mycorrhizal fungi.</title>
        <authorList>
            <person name="Maeda T."/>
            <person name="Kobayashi Y."/>
            <person name="Nakagawa T."/>
            <person name="Ezawa T."/>
            <person name="Yamaguchi K."/>
            <person name="Bino T."/>
            <person name="Nishimoto Y."/>
            <person name="Shigenobu S."/>
            <person name="Kawaguchi M."/>
        </authorList>
    </citation>
    <scope>NUCLEOTIDE SEQUENCE</scope>
    <source>
        <strain evidence="1">HR1</strain>
    </source>
</reference>
<comment type="caution">
    <text evidence="1">The sequence shown here is derived from an EMBL/GenBank/DDBJ whole genome shotgun (WGS) entry which is preliminary data.</text>
</comment>
<dbReference type="EMBL" id="BLAL01000006">
    <property type="protein sequence ID" value="GES73470.1"/>
    <property type="molecule type" value="Genomic_DNA"/>
</dbReference>
<name>A0A8H3KSX8_9GLOM</name>
<evidence type="ECO:0000313" key="2">
    <source>
        <dbReference type="Proteomes" id="UP000615446"/>
    </source>
</evidence>